<evidence type="ECO:0000313" key="3">
    <source>
        <dbReference type="EMBL" id="APH04173.1"/>
    </source>
</evidence>
<dbReference type="RefSeq" id="WP_072578966.1">
    <property type="nucleotide sequence ID" value="NZ_CP016020.1"/>
</dbReference>
<proteinExistence type="predicted"/>
<evidence type="ECO:0000313" key="4">
    <source>
        <dbReference type="Proteomes" id="UP000181936"/>
    </source>
</evidence>
<evidence type="ECO:0000256" key="1">
    <source>
        <dbReference type="SAM" id="Coils"/>
    </source>
</evidence>
<evidence type="ECO:0000259" key="2">
    <source>
        <dbReference type="Pfam" id="PF12728"/>
    </source>
</evidence>
<protein>
    <recommendedName>
        <fullName evidence="2">Helix-turn-helix domain-containing protein</fullName>
    </recommendedName>
</protein>
<sequence length="340" mass="39493">MERTLNTEEALKILKDCYITDSVQTLRKWIREGRIIAAGTPYKQEGYIIKEEDLKAFIEEERPGLLEILKVYHQVNDRIPTGITSIVNKRKLKVPNEKINSTIEVKENQEMEPSNETATIFEMLLELEQEIKELHVQIEAIIQDENENKDFEKMIEEKLKQVKNEILAELNNQTNVQKDKTEKIVRRGNHGVKSENEFVAFFRKEFWNSNPANERLKGEANKKFKEEAGNAYSYFYNDDGRFRDEDLQSETGEYELILTINNQELIITGQNRKEIMNEYFEIVILPKIQNGEKAFEENTVELSNPENKVTKSIEPGGGYVEELDLSGLLKVSANEKVEPL</sequence>
<organism evidence="3 4">
    <name type="scientific">Bacillus weihaiensis</name>
    <dbReference type="NCBI Taxonomy" id="1547283"/>
    <lineage>
        <taxon>Bacteria</taxon>
        <taxon>Bacillati</taxon>
        <taxon>Bacillota</taxon>
        <taxon>Bacilli</taxon>
        <taxon>Bacillales</taxon>
        <taxon>Bacillaceae</taxon>
        <taxon>Bacillus</taxon>
    </lineage>
</organism>
<gene>
    <name evidence="3" type="ORF">A9C19_05125</name>
</gene>
<dbReference type="EMBL" id="CP016020">
    <property type="protein sequence ID" value="APH04173.1"/>
    <property type="molecule type" value="Genomic_DNA"/>
</dbReference>
<keyword evidence="4" id="KW-1185">Reference proteome</keyword>
<feature type="coiled-coil region" evidence="1">
    <location>
        <begin position="124"/>
        <end position="161"/>
    </location>
</feature>
<dbReference type="KEGG" id="bwh:A9C19_05125"/>
<dbReference type="Proteomes" id="UP000181936">
    <property type="component" value="Chromosome"/>
</dbReference>
<keyword evidence="1" id="KW-0175">Coiled coil</keyword>
<name>A0A1L3MP91_9BACI</name>
<accession>A0A1L3MP91</accession>
<dbReference type="Pfam" id="PF12728">
    <property type="entry name" value="HTH_17"/>
    <property type="match status" value="1"/>
</dbReference>
<reference evidence="3 4" key="1">
    <citation type="journal article" date="2016" name="Sci. Rep.">
        <title>Complete genome sequence and transcriptomic analysis of a novel marine strain Bacillus weihaiensis reveals the mechanism of brown algae degradation.</title>
        <authorList>
            <person name="Zhu Y."/>
            <person name="Chen P."/>
            <person name="Bao Y."/>
            <person name="Men Y."/>
            <person name="Zeng Y."/>
            <person name="Yang J."/>
            <person name="Sun J."/>
            <person name="Sun Y."/>
        </authorList>
    </citation>
    <scope>NUCLEOTIDE SEQUENCE [LARGE SCALE GENOMIC DNA]</scope>
    <source>
        <strain evidence="3 4">Alg07</strain>
    </source>
</reference>
<dbReference type="InterPro" id="IPR041657">
    <property type="entry name" value="HTH_17"/>
</dbReference>
<dbReference type="AlphaFoldDB" id="A0A1L3MP91"/>
<feature type="domain" description="Helix-turn-helix" evidence="2">
    <location>
        <begin position="6"/>
        <end position="61"/>
    </location>
</feature>
<dbReference type="OrthoDB" id="2967938at2"/>